<reference evidence="1 2" key="1">
    <citation type="submission" date="2018-01" db="EMBL/GenBank/DDBJ databases">
        <title>The draft genome sequence of Cohaesibacter sp. H1304.</title>
        <authorList>
            <person name="Wang N.-N."/>
            <person name="Du Z.-J."/>
        </authorList>
    </citation>
    <scope>NUCLEOTIDE SEQUENCE [LARGE SCALE GENOMIC DNA]</scope>
    <source>
        <strain evidence="1 2">H1304</strain>
    </source>
</reference>
<evidence type="ECO:0000313" key="2">
    <source>
        <dbReference type="Proteomes" id="UP000234881"/>
    </source>
</evidence>
<proteinExistence type="predicted"/>
<accession>A0A2N5XQM1</accession>
<dbReference type="EMBL" id="PKUQ01000022">
    <property type="protein sequence ID" value="PLW76816.1"/>
    <property type="molecule type" value="Genomic_DNA"/>
</dbReference>
<organism evidence="1 2">
    <name type="scientific">Cohaesibacter celericrescens</name>
    <dbReference type="NCBI Taxonomy" id="2067669"/>
    <lineage>
        <taxon>Bacteria</taxon>
        <taxon>Pseudomonadati</taxon>
        <taxon>Pseudomonadota</taxon>
        <taxon>Alphaproteobacteria</taxon>
        <taxon>Hyphomicrobiales</taxon>
        <taxon>Cohaesibacteraceae</taxon>
    </lineage>
</organism>
<comment type="caution">
    <text evidence="1">The sequence shown here is derived from an EMBL/GenBank/DDBJ whole genome shotgun (WGS) entry which is preliminary data.</text>
</comment>
<dbReference type="AlphaFoldDB" id="A0A2N5XQM1"/>
<keyword evidence="2" id="KW-1185">Reference proteome</keyword>
<protein>
    <submittedName>
        <fullName evidence="1">Uncharacterized protein</fullName>
    </submittedName>
</protein>
<dbReference type="RefSeq" id="WP_101534104.1">
    <property type="nucleotide sequence ID" value="NZ_PKUQ01000022.1"/>
</dbReference>
<sequence>MTDQRHRQGRLCALSLSLENIDVALDEQRALIFAMQFIANDGGPSGEEGRALISLLSILSDHQAKAEAMTANAHKKLSELRREELSA</sequence>
<gene>
    <name evidence="1" type="ORF">C0081_12205</name>
</gene>
<name>A0A2N5XQM1_9HYPH</name>
<dbReference type="Proteomes" id="UP000234881">
    <property type="component" value="Unassembled WGS sequence"/>
</dbReference>
<evidence type="ECO:0000313" key="1">
    <source>
        <dbReference type="EMBL" id="PLW76816.1"/>
    </source>
</evidence>